<accession>A0A5N7CHA1</accession>
<feature type="transmembrane region" description="Helical" evidence="1">
    <location>
        <begin position="37"/>
        <end position="56"/>
    </location>
</feature>
<evidence type="ECO:0000256" key="1">
    <source>
        <dbReference type="SAM" id="Phobius"/>
    </source>
</evidence>
<sequence>MPSSIALCNVVSCIPLHSFSSKRASTGYSSFTHAGIYSRYGILLLLCCHVLYGGYLNP</sequence>
<protein>
    <submittedName>
        <fullName evidence="2">Uncharacterized protein</fullName>
    </submittedName>
</protein>
<evidence type="ECO:0000313" key="2">
    <source>
        <dbReference type="EMBL" id="KAE8393562.1"/>
    </source>
</evidence>
<name>A0A5N7CHA1_PETAA</name>
<proteinExistence type="predicted"/>
<keyword evidence="1" id="KW-0472">Membrane</keyword>
<gene>
    <name evidence="2" type="ORF">BDV23DRAFT_149397</name>
</gene>
<reference evidence="2" key="1">
    <citation type="submission" date="2019-04" db="EMBL/GenBank/DDBJ databases">
        <title>Friends and foes A comparative genomics studyof 23 Aspergillus species from section Flavi.</title>
        <authorList>
            <consortium name="DOE Joint Genome Institute"/>
            <person name="Kjaerbolling I."/>
            <person name="Vesth T."/>
            <person name="Frisvad J.C."/>
            <person name="Nybo J.L."/>
            <person name="Theobald S."/>
            <person name="Kildgaard S."/>
            <person name="Isbrandt T."/>
            <person name="Kuo A."/>
            <person name="Sato A."/>
            <person name="Lyhne E.K."/>
            <person name="Kogle M.E."/>
            <person name="Wiebenga A."/>
            <person name="Kun R.S."/>
            <person name="Lubbers R.J."/>
            <person name="Makela M.R."/>
            <person name="Barry K."/>
            <person name="Chovatia M."/>
            <person name="Clum A."/>
            <person name="Daum C."/>
            <person name="Haridas S."/>
            <person name="He G."/>
            <person name="LaButti K."/>
            <person name="Lipzen A."/>
            <person name="Mondo S."/>
            <person name="Riley R."/>
            <person name="Salamov A."/>
            <person name="Simmons B.A."/>
            <person name="Magnuson J.K."/>
            <person name="Henrissat B."/>
            <person name="Mortensen U.H."/>
            <person name="Larsen T.O."/>
            <person name="Devries R.P."/>
            <person name="Grigoriev I.V."/>
            <person name="Machida M."/>
            <person name="Baker S.E."/>
            <person name="Andersen M.R."/>
        </authorList>
    </citation>
    <scope>NUCLEOTIDE SEQUENCE [LARGE SCALE GENOMIC DNA]</scope>
    <source>
        <strain evidence="2">IBT 14317</strain>
    </source>
</reference>
<dbReference type="EMBL" id="ML735229">
    <property type="protein sequence ID" value="KAE8393562.1"/>
    <property type="molecule type" value="Genomic_DNA"/>
</dbReference>
<organism evidence="2">
    <name type="scientific">Petromyces alliaceus</name>
    <name type="common">Aspergillus alliaceus</name>
    <dbReference type="NCBI Taxonomy" id="209559"/>
    <lineage>
        <taxon>Eukaryota</taxon>
        <taxon>Fungi</taxon>
        <taxon>Dikarya</taxon>
        <taxon>Ascomycota</taxon>
        <taxon>Pezizomycotina</taxon>
        <taxon>Eurotiomycetes</taxon>
        <taxon>Eurotiomycetidae</taxon>
        <taxon>Eurotiales</taxon>
        <taxon>Aspergillaceae</taxon>
        <taxon>Aspergillus</taxon>
        <taxon>Aspergillus subgen. Circumdati</taxon>
    </lineage>
</organism>
<keyword evidence="1" id="KW-0812">Transmembrane</keyword>
<keyword evidence="1" id="KW-1133">Transmembrane helix</keyword>
<dbReference type="AlphaFoldDB" id="A0A5N7CHA1"/>
<dbReference type="Proteomes" id="UP000326877">
    <property type="component" value="Unassembled WGS sequence"/>
</dbReference>